<sequence>MDKISNPRIEMVLDKYDIQDKNIVSAIQEIALILSTDKDFAKNIAETNTRQEKRKNRF</sequence>
<accession>A0A2H4J4J0</accession>
<protein>
    <submittedName>
        <fullName evidence="1">Uncharacterized protein</fullName>
    </submittedName>
</protein>
<proteinExistence type="predicted"/>
<organism evidence="1">
    <name type="scientific">uncultured Caudovirales phage</name>
    <dbReference type="NCBI Taxonomy" id="2100421"/>
    <lineage>
        <taxon>Viruses</taxon>
        <taxon>Duplodnaviria</taxon>
        <taxon>Heunggongvirae</taxon>
        <taxon>Uroviricota</taxon>
        <taxon>Caudoviricetes</taxon>
        <taxon>Peduoviridae</taxon>
        <taxon>Maltschvirus</taxon>
        <taxon>Maltschvirus maltsch</taxon>
    </lineage>
</organism>
<reference evidence="1" key="1">
    <citation type="submission" date="2017-06" db="EMBL/GenBank/DDBJ databases">
        <title>Novel phages from South African skin metaviromes.</title>
        <authorList>
            <person name="van Zyl L.J."/>
            <person name="Abrahams Y."/>
            <person name="Stander E.A."/>
            <person name="Kirby B.M."/>
            <person name="Clavaud C."/>
            <person name="Farcet C."/>
            <person name="Breton L."/>
            <person name="Trindade M.I."/>
        </authorList>
    </citation>
    <scope>NUCLEOTIDE SEQUENCE</scope>
</reference>
<name>A0A2H4J4J0_9CAUD</name>
<dbReference type="EMBL" id="MF417891">
    <property type="protein sequence ID" value="ASN69489.1"/>
    <property type="molecule type" value="Genomic_DNA"/>
</dbReference>
<evidence type="ECO:0000313" key="1">
    <source>
        <dbReference type="EMBL" id="ASN69489.1"/>
    </source>
</evidence>
<gene>
    <name evidence="1" type="ORF">10S13_25</name>
</gene>